<evidence type="ECO:0000256" key="8">
    <source>
        <dbReference type="ARBA" id="ARBA00022989"/>
    </source>
</evidence>
<keyword evidence="13" id="KW-1185">Reference proteome</keyword>
<feature type="transmembrane region" description="Helical" evidence="11">
    <location>
        <begin position="102"/>
        <end position="122"/>
    </location>
</feature>
<reference evidence="12 13" key="1">
    <citation type="journal article" date="2018" name="Nat. Ecol. Evol.">
        <title>Pezizomycetes genomes reveal the molecular basis of ectomycorrhizal truffle lifestyle.</title>
        <authorList>
            <person name="Murat C."/>
            <person name="Payen T."/>
            <person name="Noel B."/>
            <person name="Kuo A."/>
            <person name="Morin E."/>
            <person name="Chen J."/>
            <person name="Kohler A."/>
            <person name="Krizsan K."/>
            <person name="Balestrini R."/>
            <person name="Da Silva C."/>
            <person name="Montanini B."/>
            <person name="Hainaut M."/>
            <person name="Levati E."/>
            <person name="Barry K.W."/>
            <person name="Belfiori B."/>
            <person name="Cichocki N."/>
            <person name="Clum A."/>
            <person name="Dockter R.B."/>
            <person name="Fauchery L."/>
            <person name="Guy J."/>
            <person name="Iotti M."/>
            <person name="Le Tacon F."/>
            <person name="Lindquist E.A."/>
            <person name="Lipzen A."/>
            <person name="Malagnac F."/>
            <person name="Mello A."/>
            <person name="Molinier V."/>
            <person name="Miyauchi S."/>
            <person name="Poulain J."/>
            <person name="Riccioni C."/>
            <person name="Rubini A."/>
            <person name="Sitrit Y."/>
            <person name="Splivallo R."/>
            <person name="Traeger S."/>
            <person name="Wang M."/>
            <person name="Zifcakova L."/>
            <person name="Wipf D."/>
            <person name="Zambonelli A."/>
            <person name="Paolocci F."/>
            <person name="Nowrousian M."/>
            <person name="Ottonello S."/>
            <person name="Baldrian P."/>
            <person name="Spatafora J.W."/>
            <person name="Henrissat B."/>
            <person name="Nagy L.G."/>
            <person name="Aury J.M."/>
            <person name="Wincker P."/>
            <person name="Grigoriev I.V."/>
            <person name="Bonfante P."/>
            <person name="Martin F.M."/>
        </authorList>
    </citation>
    <scope>NUCLEOTIDE SEQUENCE [LARGE SCALE GENOMIC DNA]</scope>
    <source>
        <strain evidence="12 13">RN42</strain>
    </source>
</reference>
<keyword evidence="4" id="KW-0808">Transferase</keyword>
<proteinExistence type="inferred from homology"/>
<keyword evidence="6" id="KW-0418">Kinase</keyword>
<feature type="transmembrane region" description="Helical" evidence="11">
    <location>
        <begin position="546"/>
        <end position="579"/>
    </location>
</feature>
<feature type="region of interest" description="Disordered" evidence="10">
    <location>
        <begin position="311"/>
        <end position="335"/>
    </location>
</feature>
<evidence type="ECO:0000313" key="12">
    <source>
        <dbReference type="EMBL" id="RPA72921.1"/>
    </source>
</evidence>
<keyword evidence="7" id="KW-0256">Endoplasmic reticulum</keyword>
<gene>
    <name evidence="12" type="ORF">BJ508DRAFT_366968</name>
</gene>
<evidence type="ECO:0000256" key="1">
    <source>
        <dbReference type="ARBA" id="ARBA00004477"/>
    </source>
</evidence>
<dbReference type="EC" id="2.7.1.108" evidence="3"/>
<dbReference type="PANTHER" id="PTHR13205">
    <property type="entry name" value="TRANSMEMBRANE PROTEIN 15-RELATED"/>
    <property type="match status" value="1"/>
</dbReference>
<organism evidence="12 13">
    <name type="scientific">Ascobolus immersus RN42</name>
    <dbReference type="NCBI Taxonomy" id="1160509"/>
    <lineage>
        <taxon>Eukaryota</taxon>
        <taxon>Fungi</taxon>
        <taxon>Dikarya</taxon>
        <taxon>Ascomycota</taxon>
        <taxon>Pezizomycotina</taxon>
        <taxon>Pezizomycetes</taxon>
        <taxon>Pezizales</taxon>
        <taxon>Ascobolaceae</taxon>
        <taxon>Ascobolus</taxon>
    </lineage>
</organism>
<dbReference type="Proteomes" id="UP000275078">
    <property type="component" value="Unassembled WGS sequence"/>
</dbReference>
<keyword evidence="5 11" id="KW-0812">Transmembrane</keyword>
<dbReference type="PANTHER" id="PTHR13205:SF15">
    <property type="entry name" value="DOLICHOL KINASE"/>
    <property type="match status" value="1"/>
</dbReference>
<evidence type="ECO:0000256" key="7">
    <source>
        <dbReference type="ARBA" id="ARBA00022824"/>
    </source>
</evidence>
<keyword evidence="9 11" id="KW-0472">Membrane</keyword>
<dbReference type="EMBL" id="ML119840">
    <property type="protein sequence ID" value="RPA72921.1"/>
    <property type="molecule type" value="Genomic_DNA"/>
</dbReference>
<dbReference type="GO" id="GO:0004168">
    <property type="term" value="F:dolichol kinase activity"/>
    <property type="evidence" value="ECO:0007669"/>
    <property type="project" value="UniProtKB-EC"/>
</dbReference>
<dbReference type="OrthoDB" id="377083at2759"/>
<feature type="compositionally biased region" description="Pro residues" evidence="10">
    <location>
        <begin position="1"/>
        <end position="65"/>
    </location>
</feature>
<feature type="transmembrane region" description="Helical" evidence="11">
    <location>
        <begin position="516"/>
        <end position="534"/>
    </location>
</feature>
<dbReference type="STRING" id="1160509.A0A3N4HLF8"/>
<dbReference type="GO" id="GO:0005789">
    <property type="term" value="C:endoplasmic reticulum membrane"/>
    <property type="evidence" value="ECO:0007669"/>
    <property type="project" value="UniProtKB-SubCell"/>
</dbReference>
<keyword evidence="8 11" id="KW-1133">Transmembrane helix</keyword>
<feature type="transmembrane region" description="Helical" evidence="11">
    <location>
        <begin position="429"/>
        <end position="456"/>
    </location>
</feature>
<evidence type="ECO:0000256" key="6">
    <source>
        <dbReference type="ARBA" id="ARBA00022777"/>
    </source>
</evidence>
<accession>A0A3N4HLF8</accession>
<evidence type="ECO:0000256" key="2">
    <source>
        <dbReference type="ARBA" id="ARBA00010794"/>
    </source>
</evidence>
<dbReference type="InterPro" id="IPR032974">
    <property type="entry name" value="Polypren_kinase"/>
</dbReference>
<evidence type="ECO:0000256" key="10">
    <source>
        <dbReference type="SAM" id="MobiDB-lite"/>
    </source>
</evidence>
<feature type="region of interest" description="Disordered" evidence="10">
    <location>
        <begin position="385"/>
        <end position="404"/>
    </location>
</feature>
<comment type="similarity">
    <text evidence="2">Belongs to the polyprenol kinase family.</text>
</comment>
<dbReference type="GO" id="GO:0043048">
    <property type="term" value="P:dolichyl monophosphate biosynthetic process"/>
    <property type="evidence" value="ECO:0007669"/>
    <property type="project" value="TreeGrafter"/>
</dbReference>
<dbReference type="AlphaFoldDB" id="A0A3N4HLF8"/>
<feature type="transmembrane region" description="Helical" evidence="11">
    <location>
        <begin position="163"/>
        <end position="188"/>
    </location>
</feature>
<feature type="transmembrane region" description="Helical" evidence="11">
    <location>
        <begin position="612"/>
        <end position="631"/>
    </location>
</feature>
<comment type="subcellular location">
    <subcellularLocation>
        <location evidence="1">Endoplasmic reticulum membrane</location>
        <topology evidence="1">Multi-pass membrane protein</topology>
    </subcellularLocation>
</comment>
<evidence type="ECO:0000256" key="3">
    <source>
        <dbReference type="ARBA" id="ARBA00012132"/>
    </source>
</evidence>
<evidence type="ECO:0000256" key="5">
    <source>
        <dbReference type="ARBA" id="ARBA00022692"/>
    </source>
</evidence>
<name>A0A3N4HLF8_ASCIM</name>
<feature type="region of interest" description="Disordered" evidence="10">
    <location>
        <begin position="1"/>
        <end position="96"/>
    </location>
</feature>
<evidence type="ECO:0000256" key="9">
    <source>
        <dbReference type="ARBA" id="ARBA00023136"/>
    </source>
</evidence>
<protein>
    <recommendedName>
        <fullName evidence="3">dolichol kinase</fullName>
        <ecNumber evidence="3">2.7.1.108</ecNumber>
    </recommendedName>
</protein>
<evidence type="ECO:0000313" key="13">
    <source>
        <dbReference type="Proteomes" id="UP000275078"/>
    </source>
</evidence>
<evidence type="ECO:0000256" key="4">
    <source>
        <dbReference type="ARBA" id="ARBA00022679"/>
    </source>
</evidence>
<evidence type="ECO:0000256" key="11">
    <source>
        <dbReference type="SAM" id="Phobius"/>
    </source>
</evidence>
<sequence>MTEPTPPTPGPSSQPLLDLPPHPDLPPTPGPSQCPSPPPPLSRTPRPYAAPPPSHLLTPPYPPTPSSDQATEADDEASLPRKLPAPPRPSKSTSWNTNRTRMLIELVLLTTLVTGVFLGSGLRVEQHEWGPLARWAGVVCSGWLFGARQRGWGRRGGGDVAEWVYPALIPVLMAVQIGSGVVPGNLVLSVGAFPLRWRQTELVGLLVDYERWNDEGCWIWAIQGYLMVALEGLVGGSLSRTEIRILSVGLVDLLWYGGAPHMRLLQAALWGTGLGIWWVLESPLRWGVQIARIPRHRFRVEGTLRRRQGKNAVPVSGNYSESEGEETPAPRGNAKGKARAGVVEFVAGKGKGAVPVSIAMPAAAPVVLEGLPKVDVETPLLAQPGPSSLPTLNAPAPMKRRKRTNSLRSAPTMAYWRSLTYTQARRRKWVYALLSYSVVAVLTLATLPYITTYAFAGHPPPLWLGSYLFCSQPVWGRVLKAVPLLPAGWRELYSSCEAWEEHPYFSSGTDTLRLHIMLYWLLILALSIPLSLVLHPYIRLDTRRKIFHLTVVIILLPTLPLQPQFIALVLSVLLPLFLFTDLLRATQLPPFGAAIGRFLEPFVDGRDLKGPVVVSHVFLLLGCSITVWLTLASGIVTAKRLVAGTVSVGIGDAAASVTGKRFGHLGPVWGWGGKTIIGSCGFVIGVCTGFVLVDILTGNVRLWGEEWVLEWGKVLLVGVAGGVWEAVVRGGNDNLVVPGVVWLAGGAVGW</sequence>